<dbReference type="SUPFAM" id="SSF55144">
    <property type="entry name" value="LigT-like"/>
    <property type="match status" value="1"/>
</dbReference>
<dbReference type="InterPro" id="IPR009097">
    <property type="entry name" value="Cyclic_Pdiesterase"/>
</dbReference>
<proteinExistence type="predicted"/>
<keyword evidence="2" id="KW-1185">Reference proteome</keyword>
<evidence type="ECO:0000313" key="1">
    <source>
        <dbReference type="EMBL" id="TDS76004.1"/>
    </source>
</evidence>
<comment type="caution">
    <text evidence="1">The sequence shown here is derived from an EMBL/GenBank/DDBJ whole genome shotgun (WGS) entry which is preliminary data.</text>
</comment>
<name>A0A4R7FHW7_9MICO</name>
<dbReference type="Proteomes" id="UP000295344">
    <property type="component" value="Unassembled WGS sequence"/>
</dbReference>
<evidence type="ECO:0000313" key="2">
    <source>
        <dbReference type="Proteomes" id="UP000295344"/>
    </source>
</evidence>
<gene>
    <name evidence="1" type="ORF">CLV52_3119</name>
</gene>
<keyword evidence="1" id="KW-0436">Ligase</keyword>
<reference evidence="1 2" key="1">
    <citation type="submission" date="2019-03" db="EMBL/GenBank/DDBJ databases">
        <title>Genomic Encyclopedia of Archaeal and Bacterial Type Strains, Phase II (KMG-II): from individual species to whole genera.</title>
        <authorList>
            <person name="Goeker M."/>
        </authorList>
    </citation>
    <scope>NUCLEOTIDE SEQUENCE [LARGE SCALE GENOMIC DNA]</scope>
    <source>
        <strain evidence="1 2">DSM 24782</strain>
    </source>
</reference>
<organism evidence="1 2">
    <name type="scientific">Amnibacterium kyonggiense</name>
    <dbReference type="NCBI Taxonomy" id="595671"/>
    <lineage>
        <taxon>Bacteria</taxon>
        <taxon>Bacillati</taxon>
        <taxon>Actinomycetota</taxon>
        <taxon>Actinomycetes</taxon>
        <taxon>Micrococcales</taxon>
        <taxon>Microbacteriaceae</taxon>
        <taxon>Amnibacterium</taxon>
    </lineage>
</organism>
<sequence length="181" mass="19291">MVQSIELLVDEDAESALRGSWAALADAGLPSLATHAGDSNRPHVTVAVTDGTGFEAAVDALRAVVEGWDLARAGLAAVVGSPVLFGGHRHRWVLARQIVPSRPLLTLHAAVHRALARHAADAPVVEQTLPDRWTPHVTLARRVPADRLGEALAAVEMEPLPVRFTGARLWDSVEKTVTPLV</sequence>
<dbReference type="Pfam" id="PF13563">
    <property type="entry name" value="2_5_RNA_ligase2"/>
    <property type="match status" value="1"/>
</dbReference>
<accession>A0A4R7FHW7</accession>
<dbReference type="GO" id="GO:0016874">
    <property type="term" value="F:ligase activity"/>
    <property type="evidence" value="ECO:0007669"/>
    <property type="project" value="UniProtKB-KW"/>
</dbReference>
<dbReference type="AlphaFoldDB" id="A0A4R7FHW7"/>
<dbReference type="RefSeq" id="WP_133767224.1">
    <property type="nucleotide sequence ID" value="NZ_BAAARP010000001.1"/>
</dbReference>
<dbReference type="Gene3D" id="3.90.1140.10">
    <property type="entry name" value="Cyclic phosphodiesterase"/>
    <property type="match status" value="1"/>
</dbReference>
<dbReference type="OrthoDB" id="3397424at2"/>
<protein>
    <submittedName>
        <fullName evidence="1">2'-5' RNA ligase superfamily protein</fullName>
    </submittedName>
</protein>
<dbReference type="EMBL" id="SOAM01000003">
    <property type="protein sequence ID" value="TDS76004.1"/>
    <property type="molecule type" value="Genomic_DNA"/>
</dbReference>